<feature type="region of interest" description="Disordered" evidence="8">
    <location>
        <begin position="253"/>
        <end position="287"/>
    </location>
</feature>
<feature type="compositionally biased region" description="Low complexity" evidence="8">
    <location>
        <begin position="253"/>
        <end position="263"/>
    </location>
</feature>
<dbReference type="PROSITE" id="PS51216">
    <property type="entry name" value="NEBULIN"/>
    <property type="match status" value="2"/>
</dbReference>
<dbReference type="GO" id="GO:0051015">
    <property type="term" value="F:actin filament binding"/>
    <property type="evidence" value="ECO:0007669"/>
    <property type="project" value="TreeGrafter"/>
</dbReference>
<evidence type="ECO:0000256" key="7">
    <source>
        <dbReference type="PROSITE-ProRule" id="PRU00192"/>
    </source>
</evidence>
<dbReference type="PANTHER" id="PTHR46218">
    <property type="entry name" value="LASP"/>
    <property type="match status" value="1"/>
</dbReference>
<evidence type="ECO:0000256" key="4">
    <source>
        <dbReference type="ARBA" id="ARBA00022833"/>
    </source>
</evidence>
<keyword evidence="12" id="KW-1185">Reference proteome</keyword>
<dbReference type="FunFam" id="2.30.30.40:FF:000007">
    <property type="entry name" value="nebulin isoform X1"/>
    <property type="match status" value="1"/>
</dbReference>
<dbReference type="SMART" id="SM00326">
    <property type="entry name" value="SH3"/>
    <property type="match status" value="1"/>
</dbReference>
<dbReference type="PANTHER" id="PTHR46218:SF4">
    <property type="entry name" value="LIM AND SH3 DOMAIN PROTEIN LASP"/>
    <property type="match status" value="1"/>
</dbReference>
<dbReference type="InterPro" id="IPR001781">
    <property type="entry name" value="Znf_LIM"/>
</dbReference>
<dbReference type="PROSITE" id="PS50023">
    <property type="entry name" value="LIM_DOMAIN_2"/>
    <property type="match status" value="1"/>
</dbReference>
<sequence length="346" mass="39385">MNRESFKATKSPTCFHHHYSAAVRSFHQQESLLSHKREAGRATEESAKKRTSSFQLRLGRFFSRERACGGSRERERERRGALSVSGSRGLTASCARPAQQPLGFATHDLAGYQRALLNMNPMCSRCNRVVYPVEKLNCLDKYWHKACFSCEVCQMTLNMKTYKGYEKKPYCNAHYPSTKFTVVADTPENIRLKQQSEQQSHVAYKQDFEKNKGKGYSVVIDTPELERLKKTQQQISDVRYHEGEKTKYAYAPQADQPASAPPQNYYHEQPSRVQERAPERAPEPAAPAGKRYRALYDYAAADDDEVSFMDGDVIVGAQQIDEGWMHGCVERTGQVGMLPSNYVELI</sequence>
<dbReference type="FunFam" id="2.10.110.10:FF:000087">
    <property type="entry name" value="LIM zinc-binding domain-containing Nebulette"/>
    <property type="match status" value="1"/>
</dbReference>
<comment type="caution">
    <text evidence="11">The sequence shown here is derived from an EMBL/GenBank/DDBJ whole genome shotgun (WGS) entry which is preliminary data.</text>
</comment>
<dbReference type="Proteomes" id="UP001460270">
    <property type="component" value="Unassembled WGS sequence"/>
</dbReference>
<proteinExistence type="predicted"/>
<dbReference type="PROSITE" id="PS50002">
    <property type="entry name" value="SH3"/>
    <property type="match status" value="1"/>
</dbReference>
<dbReference type="SUPFAM" id="SSF50044">
    <property type="entry name" value="SH3-domain"/>
    <property type="match status" value="1"/>
</dbReference>
<dbReference type="CDD" id="cd09447">
    <property type="entry name" value="LIM_LASP"/>
    <property type="match status" value="1"/>
</dbReference>
<dbReference type="Gene3D" id="2.10.110.10">
    <property type="entry name" value="Cysteine Rich Protein"/>
    <property type="match status" value="1"/>
</dbReference>
<feature type="compositionally biased region" description="Basic and acidic residues" evidence="8">
    <location>
        <begin position="269"/>
        <end position="282"/>
    </location>
</feature>
<dbReference type="Pfam" id="PF00880">
    <property type="entry name" value="Nebulin"/>
    <property type="match status" value="2"/>
</dbReference>
<name>A0AAW0NNX6_9GOBI</name>
<dbReference type="InterPro" id="IPR000900">
    <property type="entry name" value="Nebulin_repeat"/>
</dbReference>
<accession>A0AAW0NNX6</accession>
<keyword evidence="2 6" id="KW-0479">Metal-binding</keyword>
<evidence type="ECO:0000259" key="9">
    <source>
        <dbReference type="PROSITE" id="PS50002"/>
    </source>
</evidence>
<dbReference type="InterPro" id="IPR051759">
    <property type="entry name" value="LIM-SH3_domain_protein"/>
</dbReference>
<evidence type="ECO:0000256" key="6">
    <source>
        <dbReference type="PROSITE-ProRule" id="PRU00125"/>
    </source>
</evidence>
<evidence type="ECO:0000259" key="10">
    <source>
        <dbReference type="PROSITE" id="PS50023"/>
    </source>
</evidence>
<feature type="domain" description="LIM zinc-binding" evidence="10">
    <location>
        <begin position="121"/>
        <end position="181"/>
    </location>
</feature>
<feature type="domain" description="SH3" evidence="9">
    <location>
        <begin position="287"/>
        <end position="346"/>
    </location>
</feature>
<dbReference type="SMART" id="SM00227">
    <property type="entry name" value="NEBU"/>
    <property type="match status" value="2"/>
</dbReference>
<dbReference type="PROSITE" id="PS00478">
    <property type="entry name" value="LIM_DOMAIN_1"/>
    <property type="match status" value="1"/>
</dbReference>
<dbReference type="AlphaFoldDB" id="A0AAW0NNX6"/>
<dbReference type="CDD" id="cd11789">
    <property type="entry name" value="SH3_Nebulin_family_C"/>
    <property type="match status" value="1"/>
</dbReference>
<dbReference type="SUPFAM" id="SSF57716">
    <property type="entry name" value="Glucocorticoid receptor-like (DNA-binding domain)"/>
    <property type="match status" value="1"/>
</dbReference>
<keyword evidence="3" id="KW-0677">Repeat</keyword>
<organism evidence="11 12">
    <name type="scientific">Mugilogobius chulae</name>
    <name type="common">yellowstripe goby</name>
    <dbReference type="NCBI Taxonomy" id="88201"/>
    <lineage>
        <taxon>Eukaryota</taxon>
        <taxon>Metazoa</taxon>
        <taxon>Chordata</taxon>
        <taxon>Craniata</taxon>
        <taxon>Vertebrata</taxon>
        <taxon>Euteleostomi</taxon>
        <taxon>Actinopterygii</taxon>
        <taxon>Neopterygii</taxon>
        <taxon>Teleostei</taxon>
        <taxon>Neoteleostei</taxon>
        <taxon>Acanthomorphata</taxon>
        <taxon>Gobiaria</taxon>
        <taxon>Gobiiformes</taxon>
        <taxon>Gobioidei</taxon>
        <taxon>Gobiidae</taxon>
        <taxon>Gobionellinae</taxon>
        <taxon>Mugilogobius</taxon>
    </lineage>
</organism>
<dbReference type="PRINTS" id="PR00452">
    <property type="entry name" value="SH3DOMAIN"/>
</dbReference>
<dbReference type="SMART" id="SM00132">
    <property type="entry name" value="LIM"/>
    <property type="match status" value="1"/>
</dbReference>
<evidence type="ECO:0008006" key="13">
    <source>
        <dbReference type="Google" id="ProtNLM"/>
    </source>
</evidence>
<dbReference type="GO" id="GO:0046872">
    <property type="term" value="F:metal ion binding"/>
    <property type="evidence" value="ECO:0007669"/>
    <property type="project" value="UniProtKB-KW"/>
</dbReference>
<dbReference type="Pfam" id="PF00412">
    <property type="entry name" value="LIM"/>
    <property type="match status" value="1"/>
</dbReference>
<dbReference type="GO" id="GO:0005737">
    <property type="term" value="C:cytoplasm"/>
    <property type="evidence" value="ECO:0007669"/>
    <property type="project" value="UniProtKB-ARBA"/>
</dbReference>
<evidence type="ECO:0000313" key="11">
    <source>
        <dbReference type="EMBL" id="KAK7901924.1"/>
    </source>
</evidence>
<reference evidence="12" key="1">
    <citation type="submission" date="2024-04" db="EMBL/GenBank/DDBJ databases">
        <title>Salinicola lusitanus LLJ914,a marine bacterium isolated from the Okinawa Trough.</title>
        <authorList>
            <person name="Li J."/>
        </authorList>
    </citation>
    <scope>NUCLEOTIDE SEQUENCE [LARGE SCALE GENOMIC DNA]</scope>
</reference>
<evidence type="ECO:0000313" key="12">
    <source>
        <dbReference type="Proteomes" id="UP001460270"/>
    </source>
</evidence>
<evidence type="ECO:0000256" key="3">
    <source>
        <dbReference type="ARBA" id="ARBA00022737"/>
    </source>
</evidence>
<protein>
    <recommendedName>
        <fullName evidence="13">LIM and SH3 domain protein 1</fullName>
    </recommendedName>
</protein>
<keyword evidence="4 6" id="KW-0862">Zinc</keyword>
<dbReference type="InterPro" id="IPR001452">
    <property type="entry name" value="SH3_domain"/>
</dbReference>
<dbReference type="Gene3D" id="2.30.30.40">
    <property type="entry name" value="SH3 Domains"/>
    <property type="match status" value="1"/>
</dbReference>
<dbReference type="Pfam" id="PF14604">
    <property type="entry name" value="SH3_9"/>
    <property type="match status" value="1"/>
</dbReference>
<evidence type="ECO:0000256" key="8">
    <source>
        <dbReference type="SAM" id="MobiDB-lite"/>
    </source>
</evidence>
<evidence type="ECO:0000256" key="1">
    <source>
        <dbReference type="ARBA" id="ARBA00022443"/>
    </source>
</evidence>
<keyword evidence="5 6" id="KW-0440">LIM domain</keyword>
<evidence type="ECO:0000256" key="5">
    <source>
        <dbReference type="ARBA" id="ARBA00023038"/>
    </source>
</evidence>
<dbReference type="GO" id="GO:0005925">
    <property type="term" value="C:focal adhesion"/>
    <property type="evidence" value="ECO:0007669"/>
    <property type="project" value="TreeGrafter"/>
</dbReference>
<dbReference type="InterPro" id="IPR036028">
    <property type="entry name" value="SH3-like_dom_sf"/>
</dbReference>
<evidence type="ECO:0000256" key="2">
    <source>
        <dbReference type="ARBA" id="ARBA00022723"/>
    </source>
</evidence>
<dbReference type="EMBL" id="JBBPFD010000013">
    <property type="protein sequence ID" value="KAK7901924.1"/>
    <property type="molecule type" value="Genomic_DNA"/>
</dbReference>
<keyword evidence="1 7" id="KW-0728">SH3 domain</keyword>
<gene>
    <name evidence="11" type="ORF">WMY93_018693</name>
</gene>